<dbReference type="Pfam" id="PF00126">
    <property type="entry name" value="HTH_1"/>
    <property type="match status" value="1"/>
</dbReference>
<dbReference type="AlphaFoldDB" id="A0AAE9I6Q3"/>
<keyword evidence="4" id="KW-0804">Transcription</keyword>
<evidence type="ECO:0000313" key="8">
    <source>
        <dbReference type="Proteomes" id="UP001056323"/>
    </source>
</evidence>
<dbReference type="Proteomes" id="UP001056323">
    <property type="component" value="Chromosome"/>
</dbReference>
<evidence type="ECO:0000256" key="2">
    <source>
        <dbReference type="ARBA" id="ARBA00023015"/>
    </source>
</evidence>
<dbReference type="Gene3D" id="3.40.190.10">
    <property type="entry name" value="Periplasmic binding protein-like II"/>
    <property type="match status" value="2"/>
</dbReference>
<gene>
    <name evidence="7" type="ORF">M9394_01775</name>
    <name evidence="6" type="ORF">M9404_03130</name>
</gene>
<comment type="similarity">
    <text evidence="1">Belongs to the LysR transcriptional regulatory family.</text>
</comment>
<feature type="domain" description="HTH lysR-type" evidence="5">
    <location>
        <begin position="9"/>
        <end position="66"/>
    </location>
</feature>
<dbReference type="InterPro" id="IPR050389">
    <property type="entry name" value="LysR-type_TF"/>
</dbReference>
<protein>
    <submittedName>
        <fullName evidence="7">LysR family transcriptional regulator</fullName>
    </submittedName>
</protein>
<accession>A0AAE9I6Q3</accession>
<dbReference type="Gene3D" id="1.10.10.10">
    <property type="entry name" value="Winged helix-like DNA-binding domain superfamily/Winged helix DNA-binding domain"/>
    <property type="match status" value="1"/>
</dbReference>
<dbReference type="InterPro" id="IPR000847">
    <property type="entry name" value="LysR_HTH_N"/>
</dbReference>
<sequence length="304" mass="35202">MKIYYMNNFDFNLLMILNALLEEYSVNLAAKKLNVTAPAISKSLNKIRILFNDQILVRSGTKLIPTPKAISLKENIKELVNRVESIFNSNIVFEPKITTISFTIASNNAILFILNTILFQEMKDTAPNAFIHLVNDSDYDDNFLRNHTIDLYIGEIRALNPEITIRTIYVSKCCIVSRNRHPILSQTKNMDNLLKYQFIKTKNEHLTNSDEHSKYFWSERNFIGITPEYITTVNAIIHSDALAIIPEFILTMIQKLNIPITHFNTDFNLGKKSIIQAWHSKHNHSSAHKWLREFTKKIFLTSIK</sequence>
<dbReference type="PANTHER" id="PTHR30118">
    <property type="entry name" value="HTH-TYPE TRANSCRIPTIONAL REGULATOR LEUO-RELATED"/>
    <property type="match status" value="1"/>
</dbReference>
<dbReference type="GO" id="GO:0003677">
    <property type="term" value="F:DNA binding"/>
    <property type="evidence" value="ECO:0007669"/>
    <property type="project" value="UniProtKB-KW"/>
</dbReference>
<evidence type="ECO:0000313" key="7">
    <source>
        <dbReference type="EMBL" id="URJ27290.1"/>
    </source>
</evidence>
<dbReference type="InterPro" id="IPR036388">
    <property type="entry name" value="WH-like_DNA-bd_sf"/>
</dbReference>
<dbReference type="RefSeq" id="WP_250248098.1">
    <property type="nucleotide sequence ID" value="NZ_CP097750.1"/>
</dbReference>
<dbReference type="GO" id="GO:0003700">
    <property type="term" value="F:DNA-binding transcription factor activity"/>
    <property type="evidence" value="ECO:0007669"/>
    <property type="project" value="InterPro"/>
</dbReference>
<keyword evidence="3" id="KW-0238">DNA-binding</keyword>
<dbReference type="Proteomes" id="UP001056483">
    <property type="component" value="Chromosome"/>
</dbReference>
<evidence type="ECO:0000313" key="6">
    <source>
        <dbReference type="EMBL" id="URJ24485.1"/>
    </source>
</evidence>
<organism evidence="7 8">
    <name type="scientific">Candidatus Blochmanniella camponoti</name>
    <dbReference type="NCBI Taxonomy" id="108080"/>
    <lineage>
        <taxon>Bacteria</taxon>
        <taxon>Pseudomonadati</taxon>
        <taxon>Pseudomonadota</taxon>
        <taxon>Gammaproteobacteria</taxon>
        <taxon>Enterobacterales</taxon>
        <taxon>Enterobacteriaceae</taxon>
        <taxon>ant endosymbionts</taxon>
        <taxon>Candidatus Blochmanniella</taxon>
    </lineage>
</organism>
<dbReference type="InterPro" id="IPR036390">
    <property type="entry name" value="WH_DNA-bd_sf"/>
</dbReference>
<dbReference type="SUPFAM" id="SSF53850">
    <property type="entry name" value="Periplasmic binding protein-like II"/>
    <property type="match status" value="1"/>
</dbReference>
<evidence type="ECO:0000259" key="5">
    <source>
        <dbReference type="PROSITE" id="PS50931"/>
    </source>
</evidence>
<dbReference type="PROSITE" id="PS50931">
    <property type="entry name" value="HTH_LYSR"/>
    <property type="match status" value="1"/>
</dbReference>
<keyword evidence="2" id="KW-0805">Transcription regulation</keyword>
<dbReference type="SUPFAM" id="SSF46785">
    <property type="entry name" value="Winged helix' DNA-binding domain"/>
    <property type="match status" value="1"/>
</dbReference>
<evidence type="ECO:0000256" key="3">
    <source>
        <dbReference type="ARBA" id="ARBA00023125"/>
    </source>
</evidence>
<keyword evidence="9" id="KW-1185">Reference proteome</keyword>
<reference evidence="7" key="1">
    <citation type="submission" date="2022-05" db="EMBL/GenBank/DDBJ databases">
        <title>Impact of host demography and evolutionary history on endosymbiont molecular evolution: a test in carpenter ants (Genus Camponotus) and their Blochmannia endosymbionts.</title>
        <authorList>
            <person name="Manthey J.D."/>
            <person name="Giron J.C."/>
            <person name="Hruska J.P."/>
        </authorList>
    </citation>
    <scope>NUCLEOTIDE SEQUENCE</scope>
    <source>
        <strain evidence="7">C-049</strain>
        <strain evidence="6">C-050</strain>
    </source>
</reference>
<evidence type="ECO:0000313" key="9">
    <source>
        <dbReference type="Proteomes" id="UP001056483"/>
    </source>
</evidence>
<name>A0AAE9I6Q3_9ENTR</name>
<proteinExistence type="inferred from homology"/>
<dbReference type="EMBL" id="CP097751">
    <property type="protein sequence ID" value="URJ27290.1"/>
    <property type="molecule type" value="Genomic_DNA"/>
</dbReference>
<dbReference type="EMBL" id="CP097750">
    <property type="protein sequence ID" value="URJ24485.1"/>
    <property type="molecule type" value="Genomic_DNA"/>
</dbReference>
<evidence type="ECO:0000256" key="4">
    <source>
        <dbReference type="ARBA" id="ARBA00023163"/>
    </source>
</evidence>
<evidence type="ECO:0000256" key="1">
    <source>
        <dbReference type="ARBA" id="ARBA00009437"/>
    </source>
</evidence>
<dbReference type="KEGG" id="bhb:M9394_01775"/>
<dbReference type="PANTHER" id="PTHR30118:SF15">
    <property type="entry name" value="TRANSCRIPTIONAL REGULATORY PROTEIN"/>
    <property type="match status" value="1"/>
</dbReference>